<dbReference type="PROSITE" id="PS51094">
    <property type="entry name" value="PTS_EIIA_TYPE_2"/>
    <property type="match status" value="1"/>
</dbReference>
<keyword evidence="3" id="KW-0813">Transport</keyword>
<accession>A0AAW8TIJ5</accession>
<dbReference type="SUPFAM" id="SSF55804">
    <property type="entry name" value="Phoshotransferase/anion transport protein"/>
    <property type="match status" value="1"/>
</dbReference>
<gene>
    <name evidence="3" type="ORF">P7D36_00035</name>
    <name evidence="2" type="ORF">P7D39_00035</name>
</gene>
<evidence type="ECO:0000313" key="3">
    <source>
        <dbReference type="EMBL" id="MDT2635900.1"/>
    </source>
</evidence>
<dbReference type="InterPro" id="IPR002178">
    <property type="entry name" value="PTS_EIIA_type-2_dom"/>
</dbReference>
<dbReference type="RefSeq" id="WP_137602870.1">
    <property type="nucleotide sequence ID" value="NZ_JARPYR010000001.1"/>
</dbReference>
<dbReference type="CDD" id="cd00211">
    <property type="entry name" value="PTS_IIA_fru"/>
    <property type="match status" value="1"/>
</dbReference>
<dbReference type="Proteomes" id="UP001245561">
    <property type="component" value="Unassembled WGS sequence"/>
</dbReference>
<keyword evidence="5" id="KW-1185">Reference proteome</keyword>
<comment type="caution">
    <text evidence="3">The sequence shown here is derived from an EMBL/GenBank/DDBJ whole genome shotgun (WGS) entry which is preliminary data.</text>
</comment>
<reference evidence="3 5" key="1">
    <citation type="submission" date="2023-03" db="EMBL/GenBank/DDBJ databases">
        <authorList>
            <person name="Shen W."/>
            <person name="Cai J."/>
        </authorList>
    </citation>
    <scope>NUCLEOTIDE SEQUENCE</scope>
    <source>
        <strain evidence="3">P55-2</strain>
        <strain evidence="2 5">P72-2</strain>
    </source>
</reference>
<dbReference type="PANTHER" id="PTHR47738:SF3">
    <property type="entry name" value="PHOSPHOTRANSFERASE SYSTEM MANNITOL_FRUCTOSE-SPECIFIC IIA DOMAIN CONTAINING PROTEIN"/>
    <property type="match status" value="1"/>
</dbReference>
<dbReference type="AlphaFoldDB" id="A0AAW8TIJ5"/>
<dbReference type="EMBL" id="JARPYT010000001">
    <property type="protein sequence ID" value="MDT2635900.1"/>
    <property type="molecule type" value="Genomic_DNA"/>
</dbReference>
<keyword evidence="3" id="KW-0762">Sugar transport</keyword>
<organism evidence="3 4">
    <name type="scientific">Enterococcus dongliensis</name>
    <dbReference type="NCBI Taxonomy" id="2559925"/>
    <lineage>
        <taxon>Bacteria</taxon>
        <taxon>Bacillati</taxon>
        <taxon>Bacillota</taxon>
        <taxon>Bacilli</taxon>
        <taxon>Lactobacillales</taxon>
        <taxon>Enterococcaceae</taxon>
        <taxon>Enterococcus</taxon>
    </lineage>
</organism>
<dbReference type="InterPro" id="IPR051541">
    <property type="entry name" value="PTS_SugarTrans_NitroReg"/>
</dbReference>
<evidence type="ECO:0000313" key="2">
    <source>
        <dbReference type="EMBL" id="MDT2595421.1"/>
    </source>
</evidence>
<evidence type="ECO:0000313" key="5">
    <source>
        <dbReference type="Proteomes" id="UP001256547"/>
    </source>
</evidence>
<dbReference type="EMBL" id="JARPYR010000001">
    <property type="protein sequence ID" value="MDT2595421.1"/>
    <property type="molecule type" value="Genomic_DNA"/>
</dbReference>
<dbReference type="Pfam" id="PF00359">
    <property type="entry name" value="PTS_EIIA_2"/>
    <property type="match status" value="1"/>
</dbReference>
<sequence>MSYKEMFSPNLIDLEINGKDETSVFELVSHKLNELGYVNEGYLQGITNREQDFPTGLITQHLNIALPHADPEFVEKPFVFIARLTEPVIVKQMGDSQKLETQNLFFLGIKNPSEQVGLLQTFMNLFMDKSFVEKFKNAKESQEIYQLFAENI</sequence>
<dbReference type="InterPro" id="IPR016152">
    <property type="entry name" value="PTrfase/Anion_transptr"/>
</dbReference>
<dbReference type="Gene3D" id="3.40.930.10">
    <property type="entry name" value="Mannitol-specific EII, Chain A"/>
    <property type="match status" value="1"/>
</dbReference>
<proteinExistence type="predicted"/>
<evidence type="ECO:0000313" key="4">
    <source>
        <dbReference type="Proteomes" id="UP001245561"/>
    </source>
</evidence>
<dbReference type="PANTHER" id="PTHR47738">
    <property type="entry name" value="PTS SYSTEM FRUCTOSE-LIKE EIIA COMPONENT-RELATED"/>
    <property type="match status" value="1"/>
</dbReference>
<name>A0AAW8TIJ5_9ENTE</name>
<evidence type="ECO:0000259" key="1">
    <source>
        <dbReference type="PROSITE" id="PS51094"/>
    </source>
</evidence>
<dbReference type="Proteomes" id="UP001256547">
    <property type="component" value="Unassembled WGS sequence"/>
</dbReference>
<protein>
    <submittedName>
        <fullName evidence="3">PTS sugar transporter subunit IIA</fullName>
    </submittedName>
</protein>
<feature type="domain" description="PTS EIIA type-2" evidence="1">
    <location>
        <begin position="5"/>
        <end position="151"/>
    </location>
</feature>